<evidence type="ECO:0000256" key="1">
    <source>
        <dbReference type="SAM" id="MobiDB-lite"/>
    </source>
</evidence>
<protein>
    <recommendedName>
        <fullName evidence="4">CHAT domain-containing protein</fullName>
    </recommendedName>
</protein>
<dbReference type="PANTHER" id="PTHR19959">
    <property type="entry name" value="KINESIN LIGHT CHAIN"/>
    <property type="match status" value="1"/>
</dbReference>
<feature type="region of interest" description="Disordered" evidence="1">
    <location>
        <begin position="1"/>
        <end position="82"/>
    </location>
</feature>
<evidence type="ECO:0008006" key="4">
    <source>
        <dbReference type="Google" id="ProtNLM"/>
    </source>
</evidence>
<dbReference type="SUPFAM" id="SSF48452">
    <property type="entry name" value="TPR-like"/>
    <property type="match status" value="2"/>
</dbReference>
<dbReference type="OrthoDB" id="9991317at2759"/>
<feature type="region of interest" description="Disordered" evidence="1">
    <location>
        <begin position="215"/>
        <end position="243"/>
    </location>
</feature>
<dbReference type="EMBL" id="JAGFBS010000027">
    <property type="protein sequence ID" value="KAG6372542.1"/>
    <property type="molecule type" value="Genomic_DNA"/>
</dbReference>
<gene>
    <name evidence="2" type="ORF">JVT61DRAFT_7651</name>
</gene>
<evidence type="ECO:0000313" key="3">
    <source>
        <dbReference type="Proteomes" id="UP000683000"/>
    </source>
</evidence>
<dbReference type="Proteomes" id="UP000683000">
    <property type="component" value="Unassembled WGS sequence"/>
</dbReference>
<name>A0A8I2YIV9_9AGAM</name>
<dbReference type="PANTHER" id="PTHR19959:SF119">
    <property type="entry name" value="FUNGAL LIPASE-LIKE DOMAIN-CONTAINING PROTEIN"/>
    <property type="match status" value="1"/>
</dbReference>
<feature type="compositionally biased region" description="Polar residues" evidence="1">
    <location>
        <begin position="13"/>
        <end position="30"/>
    </location>
</feature>
<organism evidence="2 3">
    <name type="scientific">Boletus reticuloceps</name>
    <dbReference type="NCBI Taxonomy" id="495285"/>
    <lineage>
        <taxon>Eukaryota</taxon>
        <taxon>Fungi</taxon>
        <taxon>Dikarya</taxon>
        <taxon>Basidiomycota</taxon>
        <taxon>Agaricomycotina</taxon>
        <taxon>Agaricomycetes</taxon>
        <taxon>Agaricomycetidae</taxon>
        <taxon>Boletales</taxon>
        <taxon>Boletineae</taxon>
        <taxon>Boletaceae</taxon>
        <taxon>Boletoideae</taxon>
        <taxon>Boletus</taxon>
    </lineage>
</organism>
<evidence type="ECO:0000313" key="2">
    <source>
        <dbReference type="EMBL" id="KAG6372542.1"/>
    </source>
</evidence>
<feature type="compositionally biased region" description="Polar residues" evidence="1">
    <location>
        <begin position="44"/>
        <end position="55"/>
    </location>
</feature>
<proteinExistence type="predicted"/>
<accession>A0A8I2YIV9</accession>
<keyword evidence="3" id="KW-1185">Reference proteome</keyword>
<reference evidence="2" key="1">
    <citation type="submission" date="2021-03" db="EMBL/GenBank/DDBJ databases">
        <title>Evolutionary innovations through gain and loss of genes in the ectomycorrhizal Boletales.</title>
        <authorList>
            <person name="Wu G."/>
            <person name="Miyauchi S."/>
            <person name="Morin E."/>
            <person name="Yang Z.-L."/>
            <person name="Xu J."/>
            <person name="Martin F.M."/>
        </authorList>
    </citation>
    <scope>NUCLEOTIDE SEQUENCE</scope>
    <source>
        <strain evidence="2">BR01</strain>
    </source>
</reference>
<feature type="compositionally biased region" description="Basic and acidic residues" evidence="1">
    <location>
        <begin position="232"/>
        <end position="243"/>
    </location>
</feature>
<comment type="caution">
    <text evidence="2">The sequence shown here is derived from an EMBL/GenBank/DDBJ whole genome shotgun (WGS) entry which is preliminary data.</text>
</comment>
<sequence length="1306" mass="145385">MLFTFPEQAVDGTRQTPSTSNPYPQHTGQEQGKEDKPGSEDQPQDGTQFSGSVQEQGKEKQSDSEDEPRDQSSSSGSAMHLDENEEMIITNIRATDVALGLRRLPAGFYIMVCHSGLEWRTENKPSSVNDDVVEWSGSIPLPSGLSAIVRLELYASFEFWPMLGTGECLRKLTIAVEQVLDRNANGVPFTFFARDGIVVSPCSSIFVTIKRSKCRRSDPSAPRDLVPFRSTTEPRGELEDATNKGHGALSRYRKHGGKKDLERSITAFEWALGACPPNHPCRAAAQSNLAMAKFILCQVEDRDVSLEVPLGLFRTALVTRPVGHVDRPSTLIHLAMVHFARFEKRRDEVDGARGEALLREAMELSSTGSHENRAAAFLLRLHAGRRVDPVHASHQSLVELHSPSPITDDDPRNLGVHLLRRFQRFGDLADLQQAIALLQRSVRSSVWNARDHVELGNLGIALWHRFHRPNKAKYLNNLGSSFGMRFERLGELKDLEETISTLRDAVALYPHGHPDKPDCLGNLGLSIQLRFDRLGQLSDLEDSISTLREVVNLIPYGHTDRPRYLGNLGNSLATCFQRLGKLSDLEDAISTLRLAVDLCPLGHPSKLGYLRQLGDSVGLRFRHLWQLSDLEDAILILRDADNLTPRGHPDKPLSLNSFGNSLRARFERVGELSDLERSVSMLRDAAVLTPHGHPQKPLHLTHLNISLIARFNRLGELSDLEEAISTLRDALELTPHDHPHKAFCLHSLGNSFFIRFRHLGEPRDLENAILMSRDAIDLTPHDHLQKHYRLNGLGNSLITRFMHLGELSDLENAILAHRGAADLIPHSHAKRHDCFANLGISLITRFECLEKLSDLEDAISLFSNAVNLTPHGHPDRPRHLTDLGMSFVSRFKRLGELSDLEDAITLYSLAASTPVGPVNDRFHASQKWISCARRIRHRSLLHAYATAIAILPQLAWVGLSLKHRYTELKQGTDVVREAAATALDAGLPETAVEWLEQGRSIVWGELFQLRSSHEELSSAHPDHARRLLDLSAALDSAGATREKSLPTFLEQAQDSETLQQVADRHRMLAIKRDKLLQEIRRFPGFKRFLLQKDFSQLRASAHSGPVVFLNAAESRCDALVVLADVDHVIHVPLPKFNFQRSTGLRNVLGKLLHGRDMGSGDREGGQATRRGLSWESLLSALWSGVVKLVLDALAFSDPGDLSRIFWCPTGPFVFLPFHAAGLYGTQHSSPGHKVFDFVISSYVPTLSILAQPPNPRVASSSGLRLLVVPQPPSDGQDHLKGQRWLKNPHAPPSWNPLSALSRKYLG</sequence>
<dbReference type="Gene3D" id="1.25.40.10">
    <property type="entry name" value="Tetratricopeptide repeat domain"/>
    <property type="match status" value="2"/>
</dbReference>
<dbReference type="InterPro" id="IPR011990">
    <property type="entry name" value="TPR-like_helical_dom_sf"/>
</dbReference>